<reference evidence="13 14" key="1">
    <citation type="submission" date="2019-03" db="EMBL/GenBank/DDBJ databases">
        <authorList>
            <person name="Gaulin E."/>
            <person name="Dumas B."/>
        </authorList>
    </citation>
    <scope>NUCLEOTIDE SEQUENCE [LARGE SCALE GENOMIC DNA]</scope>
    <source>
        <strain evidence="13">CBS 568.67</strain>
    </source>
</reference>
<evidence type="ECO:0000256" key="6">
    <source>
        <dbReference type="ARBA" id="ARBA00022801"/>
    </source>
</evidence>
<evidence type="ECO:0000313" key="14">
    <source>
        <dbReference type="Proteomes" id="UP000332933"/>
    </source>
</evidence>
<reference evidence="12" key="2">
    <citation type="submission" date="2019-06" db="EMBL/GenBank/DDBJ databases">
        <title>Genomics analysis of Aphanomyces spp. identifies a new class of oomycete effector associated with host adaptation.</title>
        <authorList>
            <person name="Gaulin E."/>
        </authorList>
    </citation>
    <scope>NUCLEOTIDE SEQUENCE</scope>
    <source>
        <strain evidence="12">CBS 578.67</strain>
    </source>
</reference>
<dbReference type="Pfam" id="PF04389">
    <property type="entry name" value="Peptidase_M28"/>
    <property type="match status" value="1"/>
</dbReference>
<evidence type="ECO:0000256" key="7">
    <source>
        <dbReference type="ARBA" id="ARBA00022833"/>
    </source>
</evidence>
<dbReference type="Proteomes" id="UP000332933">
    <property type="component" value="Unassembled WGS sequence"/>
</dbReference>
<feature type="domain" description="Peptidase M28" evidence="11">
    <location>
        <begin position="193"/>
        <end position="384"/>
    </location>
</feature>
<keyword evidence="6" id="KW-0378">Hydrolase</keyword>
<proteinExistence type="inferred from homology"/>
<dbReference type="SUPFAM" id="SSF53187">
    <property type="entry name" value="Zn-dependent exopeptidases"/>
    <property type="match status" value="1"/>
</dbReference>
<dbReference type="GO" id="GO:0004177">
    <property type="term" value="F:aminopeptidase activity"/>
    <property type="evidence" value="ECO:0007669"/>
    <property type="project" value="UniProtKB-KW"/>
</dbReference>
<evidence type="ECO:0000256" key="1">
    <source>
        <dbReference type="ARBA" id="ARBA00001947"/>
    </source>
</evidence>
<evidence type="ECO:0000256" key="2">
    <source>
        <dbReference type="ARBA" id="ARBA00022438"/>
    </source>
</evidence>
<dbReference type="PANTHER" id="PTHR12147:SF56">
    <property type="entry name" value="AMINOPEPTIDASE YDR415C-RELATED"/>
    <property type="match status" value="1"/>
</dbReference>
<dbReference type="AlphaFoldDB" id="A0A485LT30"/>
<feature type="chain" id="PRO_5033437749" evidence="10">
    <location>
        <begin position="25"/>
        <end position="419"/>
    </location>
</feature>
<dbReference type="OrthoDB" id="2214at2759"/>
<dbReference type="EMBL" id="VJMH01007536">
    <property type="protein sequence ID" value="KAF0682426.1"/>
    <property type="molecule type" value="Genomic_DNA"/>
</dbReference>
<gene>
    <name evidence="13" type="primary">Aste57867_25439</name>
    <name evidence="12" type="ORF">As57867_025360</name>
    <name evidence="13" type="ORF">ASTE57867_25439</name>
</gene>
<evidence type="ECO:0000256" key="9">
    <source>
        <dbReference type="SAM" id="MobiDB-lite"/>
    </source>
</evidence>
<feature type="compositionally biased region" description="Polar residues" evidence="9">
    <location>
        <begin position="406"/>
        <end position="419"/>
    </location>
</feature>
<evidence type="ECO:0000256" key="4">
    <source>
        <dbReference type="ARBA" id="ARBA00022723"/>
    </source>
</evidence>
<dbReference type="EMBL" id="CAADRA010007562">
    <property type="protein sequence ID" value="VFU02062.1"/>
    <property type="molecule type" value="Genomic_DNA"/>
</dbReference>
<evidence type="ECO:0000256" key="5">
    <source>
        <dbReference type="ARBA" id="ARBA00022729"/>
    </source>
</evidence>
<feature type="signal peptide" evidence="10">
    <location>
        <begin position="1"/>
        <end position="24"/>
    </location>
</feature>
<dbReference type="Gene3D" id="3.40.630.10">
    <property type="entry name" value="Zn peptidases"/>
    <property type="match status" value="1"/>
</dbReference>
<organism evidence="13 14">
    <name type="scientific">Aphanomyces stellatus</name>
    <dbReference type="NCBI Taxonomy" id="120398"/>
    <lineage>
        <taxon>Eukaryota</taxon>
        <taxon>Sar</taxon>
        <taxon>Stramenopiles</taxon>
        <taxon>Oomycota</taxon>
        <taxon>Saprolegniomycetes</taxon>
        <taxon>Saprolegniales</taxon>
        <taxon>Verrucalvaceae</taxon>
        <taxon>Aphanomyces</taxon>
    </lineage>
</organism>
<dbReference type="InterPro" id="IPR045175">
    <property type="entry name" value="M28_fam"/>
</dbReference>
<evidence type="ECO:0000256" key="10">
    <source>
        <dbReference type="SAM" id="SignalP"/>
    </source>
</evidence>
<evidence type="ECO:0000313" key="12">
    <source>
        <dbReference type="EMBL" id="KAF0682426.1"/>
    </source>
</evidence>
<dbReference type="InterPro" id="IPR007484">
    <property type="entry name" value="Peptidase_M28"/>
</dbReference>
<evidence type="ECO:0000259" key="11">
    <source>
        <dbReference type="Pfam" id="PF04389"/>
    </source>
</evidence>
<keyword evidence="4" id="KW-0479">Metal-binding</keyword>
<keyword evidence="3" id="KW-0645">Protease</keyword>
<accession>A0A485LT30</accession>
<dbReference type="PANTHER" id="PTHR12147">
    <property type="entry name" value="METALLOPEPTIDASE M28 FAMILY MEMBER"/>
    <property type="match status" value="1"/>
</dbReference>
<keyword evidence="14" id="KW-1185">Reference proteome</keyword>
<dbReference type="GO" id="GO:0006508">
    <property type="term" value="P:proteolysis"/>
    <property type="evidence" value="ECO:0007669"/>
    <property type="project" value="UniProtKB-KW"/>
</dbReference>
<feature type="region of interest" description="Disordered" evidence="9">
    <location>
        <begin position="395"/>
        <end position="419"/>
    </location>
</feature>
<evidence type="ECO:0000313" key="13">
    <source>
        <dbReference type="EMBL" id="VFU02062.1"/>
    </source>
</evidence>
<keyword evidence="5 10" id="KW-0732">Signal</keyword>
<comment type="cofactor">
    <cofactor evidence="1">
        <name>Zn(2+)</name>
        <dbReference type="ChEBI" id="CHEBI:29105"/>
    </cofactor>
</comment>
<name>A0A485LT30_9STRA</name>
<evidence type="ECO:0000256" key="8">
    <source>
        <dbReference type="ARBA" id="ARBA00043962"/>
    </source>
</evidence>
<keyword evidence="7" id="KW-0862">Zinc</keyword>
<keyword evidence="2" id="KW-0031">Aminopeptidase</keyword>
<protein>
    <submittedName>
        <fullName evidence="13">Aste57867_25439 protein</fullName>
    </submittedName>
</protein>
<dbReference type="GO" id="GO:0008235">
    <property type="term" value="F:metalloexopeptidase activity"/>
    <property type="evidence" value="ECO:0007669"/>
    <property type="project" value="InterPro"/>
</dbReference>
<evidence type="ECO:0000256" key="3">
    <source>
        <dbReference type="ARBA" id="ARBA00022670"/>
    </source>
</evidence>
<dbReference type="GO" id="GO:0046872">
    <property type="term" value="F:metal ion binding"/>
    <property type="evidence" value="ECO:0007669"/>
    <property type="project" value="UniProtKB-KW"/>
</dbReference>
<comment type="similarity">
    <text evidence="8">Belongs to the peptidase M28 family. M28E subfamily.</text>
</comment>
<sequence>MFKGTLQFAMKLTLTLLLATLASANTNRTVNNVASCRTERQDPNERLIALSESQSCWLTDAEIRNLHQHNTGFVDATNGEWNELGRLGLERTSLRLHAKVFPKGPAFPSIVKVATAKVQPKDLKALLMTFVTKFTTRHKKTAEGLASAQWLFEQAAALSSSHGRSDIKTSVKKFDHGWGQFSIILRLDPVATPKNQDLLILGAHQDSISQRSSKAAPGADDDASGVVTNLVGLQYLLATPEWVPTRPIEYHFYSAEETGLQGSTQIALQYAREKVDVYAMLQYDMTGWNRGGTKVISFTDDYTTLPLTLLLESYVGAYLTTKASRNTCGYGCSDHVPWFKAGYPTVYPFEEDGDINPNIHTTKDTIATLDFNHMAEFTRLSVAFVVELSQGGRTNVPAHGSRADSDPSSIINDPTTDKV</sequence>